<evidence type="ECO:0000313" key="4">
    <source>
        <dbReference type="EMBL" id="MPM73759.1"/>
    </source>
</evidence>
<reference evidence="4" key="1">
    <citation type="submission" date="2019-08" db="EMBL/GenBank/DDBJ databases">
        <authorList>
            <person name="Kucharzyk K."/>
            <person name="Murdoch R.W."/>
            <person name="Higgins S."/>
            <person name="Loffler F."/>
        </authorList>
    </citation>
    <scope>NUCLEOTIDE SEQUENCE</scope>
</reference>
<comment type="caution">
    <text evidence="4">The sequence shown here is derived from an EMBL/GenBank/DDBJ whole genome shotgun (WGS) entry which is preliminary data.</text>
</comment>
<proteinExistence type="predicted"/>
<evidence type="ECO:0000259" key="3">
    <source>
        <dbReference type="Pfam" id="PF01467"/>
    </source>
</evidence>
<dbReference type="InterPro" id="IPR050385">
    <property type="entry name" value="Archaeal_FAD_synthase"/>
</dbReference>
<gene>
    <name evidence="4" type="primary">hldE_15</name>
    <name evidence="4" type="ORF">SDC9_120741</name>
</gene>
<name>A0A645CA04_9ZZZZ</name>
<dbReference type="InterPro" id="IPR014729">
    <property type="entry name" value="Rossmann-like_a/b/a_fold"/>
</dbReference>
<dbReference type="EMBL" id="VSSQ01025550">
    <property type="protein sequence ID" value="MPM73759.1"/>
    <property type="molecule type" value="Genomic_DNA"/>
</dbReference>
<dbReference type="AlphaFoldDB" id="A0A645CA04"/>
<dbReference type="GO" id="GO:0016779">
    <property type="term" value="F:nucleotidyltransferase activity"/>
    <property type="evidence" value="ECO:0007669"/>
    <property type="project" value="UniProtKB-KW"/>
</dbReference>
<feature type="domain" description="Cytidyltransferase-like" evidence="3">
    <location>
        <begin position="38"/>
        <end position="140"/>
    </location>
</feature>
<evidence type="ECO:0000256" key="2">
    <source>
        <dbReference type="ARBA" id="ARBA00022695"/>
    </source>
</evidence>
<organism evidence="4">
    <name type="scientific">bioreactor metagenome</name>
    <dbReference type="NCBI Taxonomy" id="1076179"/>
    <lineage>
        <taxon>unclassified sequences</taxon>
        <taxon>metagenomes</taxon>
        <taxon>ecological metagenomes</taxon>
    </lineage>
</organism>
<keyword evidence="1" id="KW-0808">Transferase</keyword>
<dbReference type="InterPro" id="IPR004821">
    <property type="entry name" value="Cyt_trans-like"/>
</dbReference>
<evidence type="ECO:0000256" key="1">
    <source>
        <dbReference type="ARBA" id="ARBA00022679"/>
    </source>
</evidence>
<sequence length="175" mass="19441">MKKNPAAEPIYPADKIMGLADAIDWRERLRRQGKRLAVTNGCFDILHRGHVDYLHRARLAADALLVLINADASVRELKGPTRPVNDEYARAFVLAGLAAVDATVIFAGERCTAELRALEPDVYVKGGDYTIETLNEEERQALLDGGSEFCFIPFVEGYSTTQTIARMRQDDGVME</sequence>
<dbReference type="Pfam" id="PF01467">
    <property type="entry name" value="CTP_transf_like"/>
    <property type="match status" value="1"/>
</dbReference>
<dbReference type="PANTHER" id="PTHR43793">
    <property type="entry name" value="FAD SYNTHASE"/>
    <property type="match status" value="1"/>
</dbReference>
<dbReference type="PANTHER" id="PTHR43793:SF2">
    <property type="entry name" value="BIFUNCTIONAL PROTEIN HLDE"/>
    <property type="match status" value="1"/>
</dbReference>
<dbReference type="SUPFAM" id="SSF52374">
    <property type="entry name" value="Nucleotidylyl transferase"/>
    <property type="match status" value="1"/>
</dbReference>
<dbReference type="Gene3D" id="3.40.50.620">
    <property type="entry name" value="HUPs"/>
    <property type="match status" value="1"/>
</dbReference>
<accession>A0A645CA04</accession>
<keyword evidence="2" id="KW-0548">Nucleotidyltransferase</keyword>
<protein>
    <submittedName>
        <fullName evidence="4">Bifunctional protein HldE</fullName>
    </submittedName>
</protein>
<dbReference type="NCBIfam" id="TIGR00125">
    <property type="entry name" value="cyt_tran_rel"/>
    <property type="match status" value="1"/>
</dbReference>